<name>A0AAE4FRA1_9CYAN</name>
<evidence type="ECO:0000313" key="1">
    <source>
        <dbReference type="EMBL" id="MDS3860705.1"/>
    </source>
</evidence>
<dbReference type="InterPro" id="IPR025444">
    <property type="entry name" value="Monooxy_af470"/>
</dbReference>
<evidence type="ECO:0000313" key="2">
    <source>
        <dbReference type="Proteomes" id="UP001268256"/>
    </source>
</evidence>
<comment type="caution">
    <text evidence="1">The sequence shown here is derived from an EMBL/GenBank/DDBJ whole genome shotgun (WGS) entry which is preliminary data.</text>
</comment>
<dbReference type="AlphaFoldDB" id="A0AAE4FRA1"/>
<proteinExistence type="predicted"/>
<gene>
    <name evidence="1" type="ORF">RIF25_07750</name>
</gene>
<dbReference type="Pfam" id="PF13826">
    <property type="entry name" value="Monooxy_af470-like"/>
    <property type="match status" value="1"/>
</dbReference>
<accession>A0AAE4FRA1</accession>
<keyword evidence="2" id="KW-1185">Reference proteome</keyword>
<protein>
    <submittedName>
        <fullName evidence="1">DUF4188 domain-containing protein</fullName>
    </submittedName>
</protein>
<reference evidence="2" key="1">
    <citation type="submission" date="2023-07" db="EMBL/GenBank/DDBJ databases">
        <authorList>
            <person name="Luz R."/>
            <person name="Cordeiro R."/>
            <person name="Fonseca A."/>
            <person name="Goncalves V."/>
        </authorList>
    </citation>
    <scope>NUCLEOTIDE SEQUENCE [LARGE SCALE GENOMIC DNA]</scope>
    <source>
        <strain evidence="2">BACA0444</strain>
    </source>
</reference>
<organism evidence="1 2">
    <name type="scientific">Pseudocalidococcus azoricus BACA0444</name>
    <dbReference type="NCBI Taxonomy" id="2918990"/>
    <lineage>
        <taxon>Bacteria</taxon>
        <taxon>Bacillati</taxon>
        <taxon>Cyanobacteriota</taxon>
        <taxon>Cyanophyceae</taxon>
        <taxon>Acaryochloridales</taxon>
        <taxon>Thermosynechococcaceae</taxon>
        <taxon>Pseudocalidococcus</taxon>
        <taxon>Pseudocalidococcus azoricus</taxon>
    </lineage>
</organism>
<dbReference type="Proteomes" id="UP001268256">
    <property type="component" value="Unassembled WGS sequence"/>
</dbReference>
<dbReference type="EMBL" id="JAVMIP010000005">
    <property type="protein sequence ID" value="MDS3860705.1"/>
    <property type="molecule type" value="Genomic_DNA"/>
</dbReference>
<sequence length="168" mass="19280">MSAVIPGRFTADTQQGVVVFLIGMRVNRFWAFSKWIPTARAMGPMLKVLDQFPEKGFLGQESFFRLFPLEIVLVSYWRSFEHLEQFARNRDDPHLQAWQNFNRNIGRDGSVGIWHETYCIQPEQAEAIYVNMPIFGLAKATAHRPVTGFKETARNRLSQTEAVDDSLG</sequence>
<dbReference type="SUPFAM" id="SSF54909">
    <property type="entry name" value="Dimeric alpha+beta barrel"/>
    <property type="match status" value="1"/>
</dbReference>
<dbReference type="InterPro" id="IPR011008">
    <property type="entry name" value="Dimeric_a/b-barrel"/>
</dbReference>
<dbReference type="RefSeq" id="WP_322877972.1">
    <property type="nucleotide sequence ID" value="NZ_JAVMIP010000005.1"/>
</dbReference>